<evidence type="ECO:0000313" key="3">
    <source>
        <dbReference type="Proteomes" id="UP000315658"/>
    </source>
</evidence>
<keyword evidence="3" id="KW-1185">Reference proteome</keyword>
<dbReference type="RefSeq" id="YP_010064631.1">
    <property type="nucleotide sequence ID" value="NC_054892.1"/>
</dbReference>
<evidence type="ECO:0000256" key="1">
    <source>
        <dbReference type="SAM" id="Phobius"/>
    </source>
</evidence>
<dbReference type="KEGG" id="vg:65053085"/>
<proteinExistence type="predicted"/>
<keyword evidence="1" id="KW-0812">Transmembrane</keyword>
<evidence type="ECO:0000313" key="2">
    <source>
        <dbReference type="EMBL" id="QDH94265.1"/>
    </source>
</evidence>
<feature type="transmembrane region" description="Helical" evidence="1">
    <location>
        <begin position="21"/>
        <end position="42"/>
    </location>
</feature>
<keyword evidence="1" id="KW-0472">Membrane</keyword>
<dbReference type="GeneID" id="65053085"/>
<keyword evidence="1" id="KW-1133">Transmembrane helix</keyword>
<name>A0A514DKT3_9CAUD</name>
<dbReference type="Proteomes" id="UP000315658">
    <property type="component" value="Segment"/>
</dbReference>
<accession>A0A514DKT3</accession>
<protein>
    <submittedName>
        <fullName evidence="2">Uncharacterized protein</fullName>
    </submittedName>
</protein>
<dbReference type="EMBL" id="MN090155">
    <property type="protein sequence ID" value="QDH94265.1"/>
    <property type="molecule type" value="Genomic_DNA"/>
</dbReference>
<sequence length="48" mass="5359">MRHNAHIETNKELIMKYIFNMAASVVLGAAVTAFFLWVISLAGNFNGF</sequence>
<organism evidence="2 3">
    <name type="scientific">Escherichia phage vB_EcoS_PHB17</name>
    <dbReference type="NCBI Taxonomy" id="2591407"/>
    <lineage>
        <taxon>Viruses</taxon>
        <taxon>Duplodnaviria</taxon>
        <taxon>Heunggongvirae</taxon>
        <taxon>Uroviricota</taxon>
        <taxon>Caudoviricetes</taxon>
        <taxon>Drexlerviridae</taxon>
        <taxon>Tempevirinae</taxon>
        <taxon>Baihuvirus</taxon>
        <taxon>Baihuvirus PHB17</taxon>
        <taxon>Changchunvirus PHB17</taxon>
    </lineage>
</organism>
<reference evidence="2 3" key="1">
    <citation type="submission" date="2019-06" db="EMBL/GenBank/DDBJ databases">
        <title>Complete genome sequence of the virus isoalte vB_EcoS_PHB17 infecting Shiga toxin-producing Escherichia.</title>
        <authorList>
            <person name="Chen Y."/>
            <person name="Qian P."/>
            <person name="Song J."/>
            <person name="Li X."/>
        </authorList>
    </citation>
    <scope>NUCLEOTIDE SEQUENCE [LARGE SCALE GENOMIC DNA]</scope>
</reference>